<dbReference type="EMBL" id="JAJJMB010002922">
    <property type="protein sequence ID" value="KAI3950089.1"/>
    <property type="molecule type" value="Genomic_DNA"/>
</dbReference>
<accession>A0AAD4T9V8</accession>
<dbReference type="AlphaFoldDB" id="A0AAD4T9V8"/>
<protein>
    <submittedName>
        <fullName evidence="2">Uncharacterized protein</fullName>
    </submittedName>
</protein>
<feature type="region of interest" description="Disordered" evidence="1">
    <location>
        <begin position="1"/>
        <end position="31"/>
    </location>
</feature>
<reference evidence="2" key="1">
    <citation type="submission" date="2022-04" db="EMBL/GenBank/DDBJ databases">
        <title>A functionally conserved STORR gene fusion in Papaver species that diverged 16.8 million years ago.</title>
        <authorList>
            <person name="Catania T."/>
        </authorList>
    </citation>
    <scope>NUCLEOTIDE SEQUENCE</scope>
    <source>
        <strain evidence="2">S-188037</strain>
    </source>
</reference>
<dbReference type="Proteomes" id="UP001202328">
    <property type="component" value="Unassembled WGS sequence"/>
</dbReference>
<comment type="caution">
    <text evidence="2">The sequence shown here is derived from an EMBL/GenBank/DDBJ whole genome shotgun (WGS) entry which is preliminary data.</text>
</comment>
<sequence length="76" mass="8454">MAQQLNADDGTKQGNVDQHTPSSSNDSAKLTAESSYNDKFIAMMMSKENEQIHNSDDDFVTDYYPLQIVHGDVSKV</sequence>
<organism evidence="2 3">
    <name type="scientific">Papaver atlanticum</name>
    <dbReference type="NCBI Taxonomy" id="357466"/>
    <lineage>
        <taxon>Eukaryota</taxon>
        <taxon>Viridiplantae</taxon>
        <taxon>Streptophyta</taxon>
        <taxon>Embryophyta</taxon>
        <taxon>Tracheophyta</taxon>
        <taxon>Spermatophyta</taxon>
        <taxon>Magnoliopsida</taxon>
        <taxon>Ranunculales</taxon>
        <taxon>Papaveraceae</taxon>
        <taxon>Papaveroideae</taxon>
        <taxon>Papaver</taxon>
    </lineage>
</organism>
<keyword evidence="3" id="KW-1185">Reference proteome</keyword>
<name>A0AAD4T9V8_9MAGN</name>
<evidence type="ECO:0000313" key="3">
    <source>
        <dbReference type="Proteomes" id="UP001202328"/>
    </source>
</evidence>
<evidence type="ECO:0000313" key="2">
    <source>
        <dbReference type="EMBL" id="KAI3950089.1"/>
    </source>
</evidence>
<gene>
    <name evidence="2" type="ORF">MKW98_008534</name>
</gene>
<proteinExistence type="predicted"/>
<evidence type="ECO:0000256" key="1">
    <source>
        <dbReference type="SAM" id="MobiDB-lite"/>
    </source>
</evidence>